<dbReference type="Proteomes" id="UP001596495">
    <property type="component" value="Unassembled WGS sequence"/>
</dbReference>
<evidence type="ECO:0000259" key="2">
    <source>
        <dbReference type="Pfam" id="PF09588"/>
    </source>
</evidence>
<comment type="caution">
    <text evidence="3">The sequence shown here is derived from an EMBL/GenBank/DDBJ whole genome shotgun (WGS) entry which is preliminary data.</text>
</comment>
<reference evidence="4" key="1">
    <citation type="journal article" date="2019" name="Int. J. Syst. Evol. Microbiol.">
        <title>The Global Catalogue of Microorganisms (GCM) 10K type strain sequencing project: providing services to taxonomists for standard genome sequencing and annotation.</title>
        <authorList>
            <consortium name="The Broad Institute Genomics Platform"/>
            <consortium name="The Broad Institute Genome Sequencing Center for Infectious Disease"/>
            <person name="Wu L."/>
            <person name="Ma J."/>
        </authorList>
    </citation>
    <scope>NUCLEOTIDE SEQUENCE [LARGE SCALE GENOMIC DNA]</scope>
    <source>
        <strain evidence="4">CCUG 54518</strain>
    </source>
</reference>
<accession>A0ABW2R3V0</accession>
<name>A0ABW2R3V0_9BURK</name>
<evidence type="ECO:0000313" key="4">
    <source>
        <dbReference type="Proteomes" id="UP001596495"/>
    </source>
</evidence>
<evidence type="ECO:0000256" key="1">
    <source>
        <dbReference type="SAM" id="MobiDB-lite"/>
    </source>
</evidence>
<protein>
    <submittedName>
        <fullName evidence="3">YqaJ viral recombinase family protein</fullName>
    </submittedName>
</protein>
<dbReference type="InterPro" id="IPR019080">
    <property type="entry name" value="YqaJ_viral_recombinase"/>
</dbReference>
<dbReference type="EMBL" id="JBHTBX010000001">
    <property type="protein sequence ID" value="MFC7433149.1"/>
    <property type="molecule type" value="Genomic_DNA"/>
</dbReference>
<dbReference type="PANTHER" id="PTHR46609:SF6">
    <property type="entry name" value="EXONUCLEASE, PHAGE-TYPE_RECB, C-TERMINAL DOMAIN-CONTAINING PROTEIN-RELATED"/>
    <property type="match status" value="1"/>
</dbReference>
<dbReference type="InterPro" id="IPR011604">
    <property type="entry name" value="PDDEXK-like_dom_sf"/>
</dbReference>
<dbReference type="RefSeq" id="WP_382253242.1">
    <property type="nucleotide sequence ID" value="NZ_JBHTBX010000001.1"/>
</dbReference>
<keyword evidence="4" id="KW-1185">Reference proteome</keyword>
<feature type="region of interest" description="Disordered" evidence="1">
    <location>
        <begin position="65"/>
        <end position="84"/>
    </location>
</feature>
<feature type="compositionally biased region" description="Polar residues" evidence="1">
    <location>
        <begin position="65"/>
        <end position="75"/>
    </location>
</feature>
<dbReference type="Pfam" id="PF09588">
    <property type="entry name" value="YqaJ"/>
    <property type="match status" value="1"/>
</dbReference>
<organism evidence="3 4">
    <name type="scientific">Hydrogenophaga bisanensis</name>
    <dbReference type="NCBI Taxonomy" id="439611"/>
    <lineage>
        <taxon>Bacteria</taxon>
        <taxon>Pseudomonadati</taxon>
        <taxon>Pseudomonadota</taxon>
        <taxon>Betaproteobacteria</taxon>
        <taxon>Burkholderiales</taxon>
        <taxon>Comamonadaceae</taxon>
        <taxon>Hydrogenophaga</taxon>
    </lineage>
</organism>
<dbReference type="SUPFAM" id="SSF52980">
    <property type="entry name" value="Restriction endonuclease-like"/>
    <property type="match status" value="1"/>
</dbReference>
<dbReference type="NCBIfam" id="TIGR03033">
    <property type="entry name" value="phage_rel_nuc"/>
    <property type="match status" value="1"/>
</dbReference>
<evidence type="ECO:0000313" key="3">
    <source>
        <dbReference type="EMBL" id="MFC7433149.1"/>
    </source>
</evidence>
<gene>
    <name evidence="3" type="ORF">ACFQNJ_01340</name>
</gene>
<dbReference type="Gene3D" id="3.90.320.10">
    <property type="match status" value="1"/>
</dbReference>
<sequence length="361" mass="40076">MSVPAPKIRPARARPALKLVKTQQLPREEWLQVRQQGIGSSDAAAAVGLHPYKSPLQLWLEKTGRVTSGTKQADSSHAKPSLSEMPEDGPLYWGTLLEPLVAAHYTKRTGHRVRRVNAVLQHPDKPWMLANIDREVIGASDAQILECKTAGIQGSRMWSDGVPEYVQLQVLHQLAVTGKQAADVAVLLGGQEVQIHRIHRNEDMICHLMELEEAFWRYVQKDCPPPADGSGSSAKALLSMFPTDQGTTLDLSDDLVMSALFSDYLDVRQQLERFVAQEAQLRQSLQQRMGDSTRLLFGQGSVTWKKVKDTQVIDGESLARDHPNLVESYRKPKAGGRRFSVQVREIGTTDANHDEAPMPAS</sequence>
<dbReference type="InterPro" id="IPR051703">
    <property type="entry name" value="NF-kappa-B_Signaling_Reg"/>
</dbReference>
<dbReference type="PANTHER" id="PTHR46609">
    <property type="entry name" value="EXONUCLEASE, PHAGE-TYPE/RECB, C-TERMINAL DOMAIN-CONTAINING PROTEIN"/>
    <property type="match status" value="1"/>
</dbReference>
<dbReference type="InterPro" id="IPR011335">
    <property type="entry name" value="Restrct_endonuc-II-like"/>
</dbReference>
<dbReference type="InterPro" id="IPR017482">
    <property type="entry name" value="Lambda-type_endonuclease"/>
</dbReference>
<proteinExistence type="predicted"/>
<feature type="domain" description="YqaJ viral recombinase" evidence="2">
    <location>
        <begin position="29"/>
        <end position="180"/>
    </location>
</feature>